<name>A0A6A4HA44_9AGAR</name>
<protein>
    <recommendedName>
        <fullName evidence="8">Zn(2)-C6 fungal-type domain-containing protein</fullName>
    </recommendedName>
</protein>
<evidence type="ECO:0000256" key="3">
    <source>
        <dbReference type="ARBA" id="ARBA00023015"/>
    </source>
</evidence>
<keyword evidence="6" id="KW-0539">Nucleus</keyword>
<comment type="subcellular location">
    <subcellularLocation>
        <location evidence="1">Nucleus</location>
    </subcellularLocation>
</comment>
<evidence type="ECO:0000259" key="8">
    <source>
        <dbReference type="PROSITE" id="PS50048"/>
    </source>
</evidence>
<dbReference type="Gene3D" id="4.10.240.10">
    <property type="entry name" value="Zn(2)-C6 fungal-type DNA-binding domain"/>
    <property type="match status" value="1"/>
</dbReference>
<dbReference type="CDD" id="cd12148">
    <property type="entry name" value="fungal_TF_MHR"/>
    <property type="match status" value="1"/>
</dbReference>
<gene>
    <name evidence="9" type="ORF">BT96DRAFT_1048992</name>
</gene>
<evidence type="ECO:0000313" key="10">
    <source>
        <dbReference type="Proteomes" id="UP000799118"/>
    </source>
</evidence>
<evidence type="ECO:0000256" key="7">
    <source>
        <dbReference type="SAM" id="MobiDB-lite"/>
    </source>
</evidence>
<keyword evidence="5" id="KW-0804">Transcription</keyword>
<evidence type="ECO:0000256" key="1">
    <source>
        <dbReference type="ARBA" id="ARBA00004123"/>
    </source>
</evidence>
<feature type="region of interest" description="Disordered" evidence="7">
    <location>
        <begin position="37"/>
        <end position="71"/>
    </location>
</feature>
<dbReference type="Proteomes" id="UP000799118">
    <property type="component" value="Unassembled WGS sequence"/>
</dbReference>
<dbReference type="SUPFAM" id="SSF57701">
    <property type="entry name" value="Zn2/Cys6 DNA-binding domain"/>
    <property type="match status" value="1"/>
</dbReference>
<evidence type="ECO:0000256" key="5">
    <source>
        <dbReference type="ARBA" id="ARBA00023163"/>
    </source>
</evidence>
<keyword evidence="4" id="KW-0238">DNA-binding</keyword>
<feature type="compositionally biased region" description="Acidic residues" evidence="7">
    <location>
        <begin position="156"/>
        <end position="167"/>
    </location>
</feature>
<feature type="domain" description="Zn(2)-C6 fungal-type" evidence="8">
    <location>
        <begin position="196"/>
        <end position="228"/>
    </location>
</feature>
<evidence type="ECO:0000256" key="6">
    <source>
        <dbReference type="ARBA" id="ARBA00023242"/>
    </source>
</evidence>
<dbReference type="EMBL" id="ML769558">
    <property type="protein sequence ID" value="KAE9394045.1"/>
    <property type="molecule type" value="Genomic_DNA"/>
</dbReference>
<dbReference type="CDD" id="cd00067">
    <property type="entry name" value="GAL4"/>
    <property type="match status" value="1"/>
</dbReference>
<dbReference type="Pfam" id="PF04082">
    <property type="entry name" value="Fungal_trans"/>
    <property type="match status" value="1"/>
</dbReference>
<keyword evidence="10" id="KW-1185">Reference proteome</keyword>
<feature type="region of interest" description="Disordered" evidence="7">
    <location>
        <begin position="91"/>
        <end position="191"/>
    </location>
</feature>
<dbReference type="SMART" id="SM00906">
    <property type="entry name" value="Fungal_trans"/>
    <property type="match status" value="1"/>
</dbReference>
<dbReference type="InterPro" id="IPR051089">
    <property type="entry name" value="prtT"/>
</dbReference>
<accession>A0A6A4HA44</accession>
<evidence type="ECO:0000313" key="9">
    <source>
        <dbReference type="EMBL" id="KAE9394045.1"/>
    </source>
</evidence>
<keyword evidence="2" id="KW-0479">Metal-binding</keyword>
<feature type="compositionally biased region" description="Polar residues" evidence="7">
    <location>
        <begin position="99"/>
        <end position="123"/>
    </location>
</feature>
<dbReference type="InterPro" id="IPR036864">
    <property type="entry name" value="Zn2-C6_fun-type_DNA-bd_sf"/>
</dbReference>
<proteinExistence type="predicted"/>
<feature type="region of interest" description="Disordered" evidence="7">
    <location>
        <begin position="903"/>
        <end position="927"/>
    </location>
</feature>
<dbReference type="PANTHER" id="PTHR31845:SF19">
    <property type="entry name" value="TRANSCRIPTION FACTOR DOMAIN-CONTAINING PROTEIN"/>
    <property type="match status" value="1"/>
</dbReference>
<dbReference type="InterPro" id="IPR001138">
    <property type="entry name" value="Zn2Cys6_DnaBD"/>
</dbReference>
<feature type="region of interest" description="Disordered" evidence="7">
    <location>
        <begin position="301"/>
        <end position="390"/>
    </location>
</feature>
<dbReference type="PROSITE" id="PS50048">
    <property type="entry name" value="ZN2_CY6_FUNGAL_2"/>
    <property type="match status" value="1"/>
</dbReference>
<feature type="compositionally biased region" description="Polar residues" evidence="7">
    <location>
        <begin position="913"/>
        <end position="927"/>
    </location>
</feature>
<dbReference type="GO" id="GO:0006351">
    <property type="term" value="P:DNA-templated transcription"/>
    <property type="evidence" value="ECO:0007669"/>
    <property type="project" value="InterPro"/>
</dbReference>
<dbReference type="GO" id="GO:0000976">
    <property type="term" value="F:transcription cis-regulatory region binding"/>
    <property type="evidence" value="ECO:0007669"/>
    <property type="project" value="TreeGrafter"/>
</dbReference>
<dbReference type="SMART" id="SM00066">
    <property type="entry name" value="GAL4"/>
    <property type="match status" value="1"/>
</dbReference>
<evidence type="ECO:0000256" key="4">
    <source>
        <dbReference type="ARBA" id="ARBA00023125"/>
    </source>
</evidence>
<dbReference type="GO" id="GO:0008270">
    <property type="term" value="F:zinc ion binding"/>
    <property type="evidence" value="ECO:0007669"/>
    <property type="project" value="InterPro"/>
</dbReference>
<reference evidence="9" key="1">
    <citation type="journal article" date="2019" name="Environ. Microbiol.">
        <title>Fungal ecological strategies reflected in gene transcription - a case study of two litter decomposers.</title>
        <authorList>
            <person name="Barbi F."/>
            <person name="Kohler A."/>
            <person name="Barry K."/>
            <person name="Baskaran P."/>
            <person name="Daum C."/>
            <person name="Fauchery L."/>
            <person name="Ihrmark K."/>
            <person name="Kuo A."/>
            <person name="LaButti K."/>
            <person name="Lipzen A."/>
            <person name="Morin E."/>
            <person name="Grigoriev I.V."/>
            <person name="Henrissat B."/>
            <person name="Lindahl B."/>
            <person name="Martin F."/>
        </authorList>
    </citation>
    <scope>NUCLEOTIDE SEQUENCE</scope>
    <source>
        <strain evidence="9">JB14</strain>
    </source>
</reference>
<dbReference type="AlphaFoldDB" id="A0A6A4HA44"/>
<dbReference type="OrthoDB" id="39175at2759"/>
<sequence>MIPPSATFFDNQSSGSLSIEQAEALQAKRYQDWLDEYQNQQQQQQQNQQQHAFTFASNPWQPPQQQQQQQQYYDSWIFQDQLTGSAIAAALPQPAESGPSRTDSGMSKPTITPRTSASPTSGRSEPPPTAKAPAKRKRAPPKQAASEKRARPRQDSEEDSEDDDNDWMFEGGISVGTGGVTGSNGGRKSTGRLPGACTHCKKLKMKCDFPANDNTCKRCKAGGHVCIVEGRKPRTAPNKREYLLAQIRQKDAIIESLLKQLHNPYVATPLSIASYRMATSPSDSSNHNVLAWLDRLQTSVQHAGGKGGPGAFALDGRFPRDNNAGGDDDDDSEGEYQTHSGRRLTHAQRYGLAPVDGLGDDDDLGQGNGEHDDSGGAVDDDALQSSLPDSHVPLGLIANLSLSNNKKARASKKNREEGKDLTEVLDEDNLDDDNVGVANETYFMPGPATDLDIRATLIEQHSPPEILVHGLVTPDDVDTLFEMLPFISLLDPVLHTPASTFARCPFLFTVVCGISSRYYTEKSEIYPIAMHFAKHSAANALIDGWKTVELCQAYILMSIYAVPAKRWEEDRSWLYTGLAIRIATDLNLHQASTTKPQNEKQEREMLNRTRVWMICFNLDRSTATQFGKPSTIKEDYIMRNSQDWYKKSKYNHSYDVHLCGYSALLRIVARFHDEIFSDASSPTGLNKRVDFRKVTLEHDAYLTAHQEEWTKRFNDALKPGDHGAAFRCLLLPFLIAYSRLVMFSFGFQQAYQRGIRSGDDIFFTKCLEAAKSVIRNMIEKLAPSGYMRFSADGHFIFASFASAFLMKLLRPEFSHLLPKEEENDIFNLIGRLIQTLSSSAIAIDDRHTPKLYARFLAGLLSKHRRDGATMGRLQPQAPPSQHATQLAYPNAASSMSTFSVAQSPTSHLGVGGHSQTTQGSSAGYMASDSNNTNNNFAVVHGGQNQNSTTPVYLPEITYAAGAGAIQFGDSNMLGLDGNAVGEEEMLATMQALKNPAWWQNMMMPG</sequence>
<keyword evidence="3" id="KW-0805">Transcription regulation</keyword>
<dbReference type="PANTHER" id="PTHR31845">
    <property type="entry name" value="FINGER DOMAIN PROTEIN, PUTATIVE-RELATED"/>
    <property type="match status" value="1"/>
</dbReference>
<dbReference type="GO" id="GO:0000981">
    <property type="term" value="F:DNA-binding transcription factor activity, RNA polymerase II-specific"/>
    <property type="evidence" value="ECO:0007669"/>
    <property type="project" value="InterPro"/>
</dbReference>
<feature type="compositionally biased region" description="Low complexity" evidence="7">
    <location>
        <begin position="38"/>
        <end position="50"/>
    </location>
</feature>
<feature type="compositionally biased region" description="Basic and acidic residues" evidence="7">
    <location>
        <begin position="145"/>
        <end position="155"/>
    </location>
</feature>
<dbReference type="GO" id="GO:0005634">
    <property type="term" value="C:nucleus"/>
    <property type="evidence" value="ECO:0007669"/>
    <property type="project" value="UniProtKB-SubCell"/>
</dbReference>
<dbReference type="InterPro" id="IPR007219">
    <property type="entry name" value="XnlR_reg_dom"/>
</dbReference>
<evidence type="ECO:0000256" key="2">
    <source>
        <dbReference type="ARBA" id="ARBA00022723"/>
    </source>
</evidence>
<organism evidence="9 10">
    <name type="scientific">Gymnopus androsaceus JB14</name>
    <dbReference type="NCBI Taxonomy" id="1447944"/>
    <lineage>
        <taxon>Eukaryota</taxon>
        <taxon>Fungi</taxon>
        <taxon>Dikarya</taxon>
        <taxon>Basidiomycota</taxon>
        <taxon>Agaricomycotina</taxon>
        <taxon>Agaricomycetes</taxon>
        <taxon>Agaricomycetidae</taxon>
        <taxon>Agaricales</taxon>
        <taxon>Marasmiineae</taxon>
        <taxon>Omphalotaceae</taxon>
        <taxon>Gymnopus</taxon>
    </lineage>
</organism>
<dbReference type="PROSITE" id="PS00463">
    <property type="entry name" value="ZN2_CY6_FUNGAL_1"/>
    <property type="match status" value="1"/>
</dbReference>
<feature type="compositionally biased region" description="Gly residues" evidence="7">
    <location>
        <begin position="173"/>
        <end position="185"/>
    </location>
</feature>